<dbReference type="AlphaFoldDB" id="A0A7Z8K3C8"/>
<sequence>MGVVPDDRTRAADLDSHRTALLRAGGAALPARPWQHGAQPPSDGDLVRLGAWLAADPAVGPDVVTAGLGLLAAARAELDQIEAALLFAARGAGMTFQEIATALGLGSGQAAQQRMARVLSRADRA</sequence>
<gene>
    <name evidence="1" type="ORF">FA014_00815</name>
</gene>
<dbReference type="Proteomes" id="UP000308121">
    <property type="component" value="Unassembled WGS sequence"/>
</dbReference>
<evidence type="ECO:0000313" key="2">
    <source>
        <dbReference type="Proteomes" id="UP000308121"/>
    </source>
</evidence>
<proteinExistence type="predicted"/>
<dbReference type="EMBL" id="SZYE01000002">
    <property type="protein sequence ID" value="TKR27412.1"/>
    <property type="molecule type" value="Genomic_DNA"/>
</dbReference>
<protein>
    <recommendedName>
        <fullName evidence="3">DNA-binding protein</fullName>
    </recommendedName>
</protein>
<comment type="caution">
    <text evidence="1">The sequence shown here is derived from an EMBL/GenBank/DDBJ whole genome shotgun (WGS) entry which is preliminary data.</text>
</comment>
<evidence type="ECO:0008006" key="3">
    <source>
        <dbReference type="Google" id="ProtNLM"/>
    </source>
</evidence>
<organism evidence="1 2">
    <name type="scientific">Cellulomonas hominis</name>
    <dbReference type="NCBI Taxonomy" id="156981"/>
    <lineage>
        <taxon>Bacteria</taxon>
        <taxon>Bacillati</taxon>
        <taxon>Actinomycetota</taxon>
        <taxon>Actinomycetes</taxon>
        <taxon>Micrococcales</taxon>
        <taxon>Cellulomonadaceae</taxon>
        <taxon>Cellulomonas</taxon>
    </lineage>
</organism>
<dbReference type="OrthoDB" id="4484078at2"/>
<evidence type="ECO:0000313" key="1">
    <source>
        <dbReference type="EMBL" id="TKR27412.1"/>
    </source>
</evidence>
<accession>A0A7Z8K3C8</accession>
<name>A0A7Z8K3C8_9CELL</name>
<reference evidence="1 2" key="1">
    <citation type="submission" date="2019-05" db="EMBL/GenBank/DDBJ databases">
        <title>Genome sequence of Cellulomonas hominis strain CS1.</title>
        <authorList>
            <person name="Belmont J."/>
            <person name="Maclea K.S."/>
        </authorList>
    </citation>
    <scope>NUCLEOTIDE SEQUENCE [LARGE SCALE GENOMIC DNA]</scope>
    <source>
        <strain evidence="1 2">CS1</strain>
    </source>
</reference>